<gene>
    <name evidence="3" type="ORF">GA0074694_5796</name>
</gene>
<evidence type="ECO:0000259" key="2">
    <source>
        <dbReference type="PROSITE" id="PS50975"/>
    </source>
</evidence>
<organism evidence="3 4">
    <name type="scientific">Micromonospora inyonensis</name>
    <dbReference type="NCBI Taxonomy" id="47866"/>
    <lineage>
        <taxon>Bacteria</taxon>
        <taxon>Bacillati</taxon>
        <taxon>Actinomycetota</taxon>
        <taxon>Actinomycetes</taxon>
        <taxon>Micromonosporales</taxon>
        <taxon>Micromonosporaceae</taxon>
        <taxon>Micromonospora</taxon>
    </lineage>
</organism>
<feature type="domain" description="ATP-grasp" evidence="2">
    <location>
        <begin position="155"/>
        <end position="373"/>
    </location>
</feature>
<accession>A0A1C6SMT3</accession>
<evidence type="ECO:0000313" key="4">
    <source>
        <dbReference type="Proteomes" id="UP000198906"/>
    </source>
</evidence>
<keyword evidence="1" id="KW-0067">ATP-binding</keyword>
<evidence type="ECO:0000313" key="3">
    <source>
        <dbReference type="EMBL" id="SCL30780.1"/>
    </source>
</evidence>
<keyword evidence="4" id="KW-1185">Reference proteome</keyword>
<name>A0A1C6SMT3_9ACTN</name>
<dbReference type="EMBL" id="FMHU01000002">
    <property type="protein sequence ID" value="SCL30780.1"/>
    <property type="molecule type" value="Genomic_DNA"/>
</dbReference>
<dbReference type="Pfam" id="PF18105">
    <property type="entry name" value="PGM1_C"/>
    <property type="match status" value="1"/>
</dbReference>
<dbReference type="GO" id="GO:0046872">
    <property type="term" value="F:metal ion binding"/>
    <property type="evidence" value="ECO:0007669"/>
    <property type="project" value="InterPro"/>
</dbReference>
<dbReference type="RefSeq" id="WP_091462977.1">
    <property type="nucleotide sequence ID" value="NZ_FMHU01000002.1"/>
</dbReference>
<keyword evidence="1" id="KW-0547">Nucleotide-binding</keyword>
<proteinExistence type="predicted"/>
<dbReference type="AlphaFoldDB" id="A0A1C6SMT3"/>
<dbReference type="GO" id="GO:0005524">
    <property type="term" value="F:ATP binding"/>
    <property type="evidence" value="ECO:0007669"/>
    <property type="project" value="UniProtKB-UniRule"/>
</dbReference>
<protein>
    <recommendedName>
        <fullName evidence="2">ATP-grasp domain-containing protein</fullName>
    </recommendedName>
</protein>
<dbReference type="InterPro" id="IPR041356">
    <property type="entry name" value="PGM1_C"/>
</dbReference>
<dbReference type="STRING" id="47866.GA0074694_5796"/>
<evidence type="ECO:0000256" key="1">
    <source>
        <dbReference type="PROSITE-ProRule" id="PRU00409"/>
    </source>
</evidence>
<dbReference type="Proteomes" id="UP000198906">
    <property type="component" value="Unassembled WGS sequence"/>
</dbReference>
<sequence length="446" mass="48017">MPRLLLGDLYPHDFGGDVAPISDTMARSAAAGSQAIVWYAESGDVIVLPQAPDPEFLAYRTTLLGVDRESLRIVVPPIAEASPYFLTRDRLTSAAGLAELRDALAGRTVDRIVALMPDAAIAALATELGCPEALPGHQFFSQGGALLANGKACFRAVAAGVGAPLPPGGVARGRADARALVMELLEQGHPVILKRDFGGGGMGSEVVALEAIPHPVGAQRAVHLPSTDHLDDYLDERWDWLTNGDRFPVVVERYYHRARAIFAEFEITDEAATFEEHGEIIHAPIAFAEFIPAPDLPPDALDRLVTIGQALAEGMRMMGYRGVVSADAILLDDGEVLLTEWNGRMTASTTIYRNLGRRLIGPDFSRCRALGEFVGWRVPSFPAAVARLDEAGLHYDPATRTGVVIVKGFNPEDSTVRYCVIAENTEAATQMSSRVEGLFGPKDQVR</sequence>
<reference evidence="4" key="1">
    <citation type="submission" date="2016-06" db="EMBL/GenBank/DDBJ databases">
        <authorList>
            <person name="Varghese N."/>
        </authorList>
    </citation>
    <scope>NUCLEOTIDE SEQUENCE [LARGE SCALE GENOMIC DNA]</scope>
    <source>
        <strain evidence="4">DSM 46123</strain>
    </source>
</reference>
<dbReference type="InterPro" id="IPR040754">
    <property type="entry name" value="PreAtp-grasp"/>
</dbReference>
<dbReference type="InterPro" id="IPR011761">
    <property type="entry name" value="ATP-grasp"/>
</dbReference>
<dbReference type="PROSITE" id="PS50975">
    <property type="entry name" value="ATP_GRASP"/>
    <property type="match status" value="1"/>
</dbReference>
<dbReference type="Gene3D" id="3.30.470.20">
    <property type="entry name" value="ATP-grasp fold, B domain"/>
    <property type="match status" value="1"/>
</dbReference>
<dbReference type="SUPFAM" id="SSF56059">
    <property type="entry name" value="Glutathione synthetase ATP-binding domain-like"/>
    <property type="match status" value="1"/>
</dbReference>
<dbReference type="Pfam" id="PF18604">
    <property type="entry name" value="PreAtp-grasp"/>
    <property type="match status" value="1"/>
</dbReference>